<comment type="caution">
    <text evidence="4">The sequence shown here is derived from an EMBL/GenBank/DDBJ whole genome shotgun (WGS) entry which is preliminary data.</text>
</comment>
<keyword evidence="1" id="KW-0732">Signal</keyword>
<dbReference type="InterPro" id="IPR038765">
    <property type="entry name" value="Papain-like_cys_pep_sf"/>
</dbReference>
<dbReference type="SUPFAM" id="SSF54001">
    <property type="entry name" value="Cysteine proteinases"/>
    <property type="match status" value="1"/>
</dbReference>
<accession>A0ABT5VP76</accession>
<dbReference type="InterPro" id="IPR024618">
    <property type="entry name" value="DUF3857"/>
</dbReference>
<dbReference type="Gene3D" id="3.10.620.30">
    <property type="match status" value="1"/>
</dbReference>
<protein>
    <submittedName>
        <fullName evidence="4">DUF3857 domain-containing protein</fullName>
    </submittedName>
</protein>
<reference evidence="4 5" key="1">
    <citation type="submission" date="2022-01" db="EMBL/GenBank/DDBJ databases">
        <title>Labilibaculum sp. nov, a marine bacterium isolated from Antarctica.</title>
        <authorList>
            <person name="Dai W."/>
        </authorList>
    </citation>
    <scope>NUCLEOTIDE SEQUENCE [LARGE SCALE GENOMIC DNA]</scope>
    <source>
        <strain evidence="4 5">DW002</strain>
    </source>
</reference>
<organism evidence="4 5">
    <name type="scientific">Paralabilibaculum antarcticum</name>
    <dbReference type="NCBI Taxonomy" id="2912572"/>
    <lineage>
        <taxon>Bacteria</taxon>
        <taxon>Pseudomonadati</taxon>
        <taxon>Bacteroidota</taxon>
        <taxon>Bacteroidia</taxon>
        <taxon>Marinilabiliales</taxon>
        <taxon>Marinifilaceae</taxon>
        <taxon>Paralabilibaculum</taxon>
    </lineage>
</organism>
<keyword evidence="5" id="KW-1185">Reference proteome</keyword>
<dbReference type="Gene3D" id="2.60.40.3140">
    <property type="match status" value="1"/>
</dbReference>
<sequence>MKHLMTLKSLSLTLLLLFGATTLIAQKAPIKYGKVSIDELKMESYEKDTSAVAVYLCDYGVGNFDYSPADYGFKYSIKRTYRIKILKGEGLDHGNLEFGFNRNRYKVSMVKGCTYNLENGKIVKSKITSKERILEKTADNYYTYKLALANVKPGSVVEFSYQLTSDIPWNLGPWYFQKDIPVVWSEFRVNIPEYFDYKKNGKGYLSFDINTHEYSNGSIDKRSYSIDNYRFVIKDAPAFKKEPYTTTSSNYKAAIEFEIAGTKDFNGLYTNYTGNWEKINKTLLESENFGMQLKTGGFLKETVAEINAKANTDEEKLMAAFNFIKSNMKWNEYYGKYTTNTLRSAFKDKKGNVADINLMLVVLLNKLGLHADPVILSTRNNGLLSLFSPSSSKFNYVIASCKMGEERIFLDATESNCPCNLLPARCINDKGRVIKSGGSFFVDIEPRNISKTATMAKMNLNEDGLLAGELNISLTGFAALQFREEYEDKTEDEVLESMDESYETLNVESLDVKNLKEAEKNIVSKLEVEMAEDIESENGLIYFNPFFVNKIESNPFTLEDRKYPVDYTYPVDQTFMLELTIPDGYVVESKPAPARINLPEKAAQYLYNVAQNGNKILVTSRFKINKRQFLFNEYPYLKEFYNLVVAKNAEMIVLKRI</sequence>
<feature type="domain" description="Transglutaminase-like" evidence="2">
    <location>
        <begin position="301"/>
        <end position="379"/>
    </location>
</feature>
<dbReference type="Pfam" id="PF01841">
    <property type="entry name" value="Transglut_core"/>
    <property type="match status" value="1"/>
</dbReference>
<evidence type="ECO:0000256" key="1">
    <source>
        <dbReference type="SAM" id="SignalP"/>
    </source>
</evidence>
<feature type="signal peptide" evidence="1">
    <location>
        <begin position="1"/>
        <end position="25"/>
    </location>
</feature>
<name>A0ABT5VP76_9BACT</name>
<dbReference type="InterPro" id="IPR002931">
    <property type="entry name" value="Transglutaminase-like"/>
</dbReference>
<feature type="domain" description="DUF3857" evidence="3">
    <location>
        <begin position="76"/>
        <end position="202"/>
    </location>
</feature>
<evidence type="ECO:0000313" key="4">
    <source>
        <dbReference type="EMBL" id="MDE5417213.1"/>
    </source>
</evidence>
<dbReference type="Pfam" id="PF12969">
    <property type="entry name" value="DUF3857"/>
    <property type="match status" value="1"/>
</dbReference>
<evidence type="ECO:0000313" key="5">
    <source>
        <dbReference type="Proteomes" id="UP001528920"/>
    </source>
</evidence>
<gene>
    <name evidence="4" type="ORF">L3049_04255</name>
</gene>
<feature type="chain" id="PRO_5045407631" evidence="1">
    <location>
        <begin position="26"/>
        <end position="657"/>
    </location>
</feature>
<evidence type="ECO:0000259" key="3">
    <source>
        <dbReference type="Pfam" id="PF12969"/>
    </source>
</evidence>
<proteinExistence type="predicted"/>
<dbReference type="Gene3D" id="2.60.120.1130">
    <property type="match status" value="1"/>
</dbReference>
<dbReference type="RefSeq" id="WP_275108550.1">
    <property type="nucleotide sequence ID" value="NZ_JAKJSC010000001.1"/>
</dbReference>
<evidence type="ECO:0000259" key="2">
    <source>
        <dbReference type="Pfam" id="PF01841"/>
    </source>
</evidence>
<dbReference type="EMBL" id="JAKJSC010000001">
    <property type="protein sequence ID" value="MDE5417213.1"/>
    <property type="molecule type" value="Genomic_DNA"/>
</dbReference>
<dbReference type="Proteomes" id="UP001528920">
    <property type="component" value="Unassembled WGS sequence"/>
</dbReference>